<name>U1YDQ5_ANEAE</name>
<evidence type="ECO:0000313" key="1">
    <source>
        <dbReference type="EMBL" id="ERI08911.1"/>
    </source>
</evidence>
<protein>
    <submittedName>
        <fullName evidence="1">Uncharacterized protein</fullName>
    </submittedName>
</protein>
<reference evidence="1 2" key="1">
    <citation type="submission" date="2013-08" db="EMBL/GenBank/DDBJ databases">
        <authorList>
            <person name="Weinstock G."/>
            <person name="Sodergren E."/>
            <person name="Wylie T."/>
            <person name="Fulton L."/>
            <person name="Fulton R."/>
            <person name="Fronick C."/>
            <person name="O'Laughlin M."/>
            <person name="Godfrey J."/>
            <person name="Miner T."/>
            <person name="Herter B."/>
            <person name="Appelbaum E."/>
            <person name="Cordes M."/>
            <person name="Lek S."/>
            <person name="Wollam A."/>
            <person name="Pepin K.H."/>
            <person name="Palsikar V.B."/>
            <person name="Mitreva M."/>
            <person name="Wilson R.K."/>
        </authorList>
    </citation>
    <scope>NUCLEOTIDE SEQUENCE [LARGE SCALE GENOMIC DNA]</scope>
    <source>
        <strain evidence="1 2">ATCC 12856</strain>
    </source>
</reference>
<keyword evidence="2" id="KW-1185">Reference proteome</keyword>
<gene>
    <name evidence="1" type="ORF">HMPREF0083_03018</name>
</gene>
<dbReference type="AlphaFoldDB" id="U1YDQ5"/>
<organism evidence="1 2">
    <name type="scientific">Aneurinibacillus aneurinilyticus ATCC 12856</name>
    <dbReference type="NCBI Taxonomy" id="649747"/>
    <lineage>
        <taxon>Bacteria</taxon>
        <taxon>Bacillati</taxon>
        <taxon>Bacillota</taxon>
        <taxon>Bacilli</taxon>
        <taxon>Bacillales</taxon>
        <taxon>Paenibacillaceae</taxon>
        <taxon>Aneurinibacillus group</taxon>
        <taxon>Aneurinibacillus</taxon>
    </lineage>
</organism>
<proteinExistence type="predicted"/>
<comment type="caution">
    <text evidence="1">The sequence shown here is derived from an EMBL/GenBank/DDBJ whole genome shotgun (WGS) entry which is preliminary data.</text>
</comment>
<dbReference type="EMBL" id="AWSJ01000180">
    <property type="protein sequence ID" value="ERI08911.1"/>
    <property type="molecule type" value="Genomic_DNA"/>
</dbReference>
<accession>U1YDQ5</accession>
<sequence length="41" mass="4876">MAKPLYIPLRSDKTLKEKQTKTFSYQGFHELKSESKIDFLQ</sequence>
<dbReference type="PATRIC" id="fig|649747.3.peg.2735"/>
<evidence type="ECO:0000313" key="2">
    <source>
        <dbReference type="Proteomes" id="UP000016511"/>
    </source>
</evidence>
<dbReference type="HOGENOM" id="CLU_3264898_0_0_9"/>
<dbReference type="Proteomes" id="UP000016511">
    <property type="component" value="Unassembled WGS sequence"/>
</dbReference>